<dbReference type="Proteomes" id="UP000031643">
    <property type="component" value="Chromosome"/>
</dbReference>
<evidence type="ECO:0000313" key="2">
    <source>
        <dbReference type="Proteomes" id="UP000031643"/>
    </source>
</evidence>
<reference evidence="1 2" key="1">
    <citation type="submission" date="2014-09" db="EMBL/GenBank/DDBJ databases">
        <title>Genome sequencing of Methyloceanibacter caenitepidi Gela4.</title>
        <authorList>
            <person name="Takeuchi M."/>
            <person name="Susumu S."/>
            <person name="Kamagata Y."/>
            <person name="Oshima K."/>
            <person name="Hattori M."/>
            <person name="Iwasaki W."/>
        </authorList>
    </citation>
    <scope>NUCLEOTIDE SEQUENCE [LARGE SCALE GENOMIC DNA]</scope>
    <source>
        <strain evidence="1 2">Gela4</strain>
    </source>
</reference>
<gene>
    <name evidence="1" type="ORF">GL4_0354</name>
</gene>
<dbReference type="AlphaFoldDB" id="A0A0A8JYE3"/>
<protein>
    <submittedName>
        <fullName evidence="1">Uncharacterized protein</fullName>
    </submittedName>
</protein>
<accession>A0A0A8JYE3</accession>
<keyword evidence="2" id="KW-1185">Reference proteome</keyword>
<sequence>MRQVNVFSTRVGEELPFDTLWWALANPKALLVKLQGLF</sequence>
<dbReference type="KEGG" id="mcg:GL4_0354"/>
<dbReference type="STRING" id="1384459.GL4_0354"/>
<name>A0A0A8JYE3_9HYPH</name>
<evidence type="ECO:0000313" key="1">
    <source>
        <dbReference type="EMBL" id="BAQ15823.1"/>
    </source>
</evidence>
<organism evidence="1 2">
    <name type="scientific">Methyloceanibacter caenitepidi</name>
    <dbReference type="NCBI Taxonomy" id="1384459"/>
    <lineage>
        <taxon>Bacteria</taxon>
        <taxon>Pseudomonadati</taxon>
        <taxon>Pseudomonadota</taxon>
        <taxon>Alphaproteobacteria</taxon>
        <taxon>Hyphomicrobiales</taxon>
        <taxon>Hyphomicrobiaceae</taxon>
        <taxon>Methyloceanibacter</taxon>
    </lineage>
</organism>
<dbReference type="HOGENOM" id="CLU_3329968_0_0_5"/>
<dbReference type="EMBL" id="AP014648">
    <property type="protein sequence ID" value="BAQ15823.1"/>
    <property type="molecule type" value="Genomic_DNA"/>
</dbReference>
<proteinExistence type="predicted"/>